<gene>
    <name evidence="1" type="ORF">DWG20_03260</name>
</gene>
<reference evidence="1 2" key="1">
    <citation type="submission" date="2018-07" db="EMBL/GenBank/DDBJ databases">
        <title>Crenobacter cavernae sp. nov., isolated from a karst cave.</title>
        <authorList>
            <person name="Zhu H."/>
        </authorList>
    </citation>
    <scope>NUCLEOTIDE SEQUENCE [LARGE SCALE GENOMIC DNA]</scope>
    <source>
        <strain evidence="1 2">K1W11S-77</strain>
    </source>
</reference>
<protein>
    <submittedName>
        <fullName evidence="1">Uncharacterized protein</fullName>
    </submittedName>
</protein>
<dbReference type="RefSeq" id="WP_115432461.1">
    <property type="nucleotide sequence ID" value="NZ_CP031337.1"/>
</dbReference>
<name>A0A345Y3L9_9NEIS</name>
<dbReference type="AlphaFoldDB" id="A0A345Y3L9"/>
<evidence type="ECO:0000313" key="1">
    <source>
        <dbReference type="EMBL" id="AXK38521.1"/>
    </source>
</evidence>
<sequence>MDVSQLFGTRLDFHFLRAEGYRCFGPETGPFVAYTDTLKLVCVCGHSHPTQPGYLQLDRAWDFTMPLFENHISLSFTYLWHGWQARLGSATAMGDNLLEAGMRLSSWRNLANKTQIKNKTFHIGGLGPRFF</sequence>
<dbReference type="EMBL" id="CP031337">
    <property type="protein sequence ID" value="AXK38521.1"/>
    <property type="molecule type" value="Genomic_DNA"/>
</dbReference>
<organism evidence="1 2">
    <name type="scientific">Crenobacter cavernae</name>
    <dbReference type="NCBI Taxonomy" id="2290923"/>
    <lineage>
        <taxon>Bacteria</taxon>
        <taxon>Pseudomonadati</taxon>
        <taxon>Pseudomonadota</taxon>
        <taxon>Betaproteobacteria</taxon>
        <taxon>Neisseriales</taxon>
        <taxon>Neisseriaceae</taxon>
        <taxon>Crenobacter</taxon>
    </lineage>
</organism>
<accession>A0A345Y3L9</accession>
<dbReference type="KEGG" id="ccah:DWG20_03260"/>
<evidence type="ECO:0000313" key="2">
    <source>
        <dbReference type="Proteomes" id="UP000254537"/>
    </source>
</evidence>
<dbReference type="Proteomes" id="UP000254537">
    <property type="component" value="Chromosome"/>
</dbReference>
<proteinExistence type="predicted"/>